<comment type="subcellular location">
    <subcellularLocation>
        <location evidence="1">Cell membrane</location>
        <topology evidence="1">Multi-pass membrane protein</topology>
    </subcellularLocation>
</comment>
<evidence type="ECO:0000313" key="9">
    <source>
        <dbReference type="Proteomes" id="UP000503251"/>
    </source>
</evidence>
<evidence type="ECO:0000256" key="5">
    <source>
        <dbReference type="ARBA" id="ARBA00023136"/>
    </source>
</evidence>
<dbReference type="Proteomes" id="UP000503251">
    <property type="component" value="Chromosome"/>
</dbReference>
<dbReference type="InterPro" id="IPR010432">
    <property type="entry name" value="RDD"/>
</dbReference>
<sequence length="209" mass="22360">MSETEGATTVEEFGFGSVAAEEAEILPTAVGWPRILARGVDMLFVYLLFTFAFFALFGFVLGIIGRMDLAQAILGTHWLVLVIVPLVIWGLGESLLVSTIGATPGKLLLGLRVVDGEEGAYPGLGKSLGRTFWLLVRGLLLGIPVLTKLAMFYWCSALMPPYKAPPWDKRAGTRVAVRRKAGKPAVALAAVLIAAGTAWTVFALLSRLG</sequence>
<dbReference type="RefSeq" id="WP_144305370.1">
    <property type="nucleotide sequence ID" value="NZ_CP039543.1"/>
</dbReference>
<keyword evidence="9" id="KW-1185">Reference proteome</keyword>
<evidence type="ECO:0000256" key="1">
    <source>
        <dbReference type="ARBA" id="ARBA00004651"/>
    </source>
</evidence>
<keyword evidence="4 6" id="KW-1133">Transmembrane helix</keyword>
<keyword evidence="3 6" id="KW-0812">Transmembrane</keyword>
<feature type="transmembrane region" description="Helical" evidence="6">
    <location>
        <begin position="185"/>
        <end position="205"/>
    </location>
</feature>
<dbReference type="PANTHER" id="PTHR36115">
    <property type="entry name" value="PROLINE-RICH ANTIGEN HOMOLOG-RELATED"/>
    <property type="match status" value="1"/>
</dbReference>
<gene>
    <name evidence="8" type="ORF">E8L03_11240</name>
</gene>
<accession>A0ABX6NFT2</accession>
<evidence type="ECO:0000256" key="6">
    <source>
        <dbReference type="SAM" id="Phobius"/>
    </source>
</evidence>
<proteinExistence type="predicted"/>
<name>A0ABX6NFT2_9BACT</name>
<protein>
    <submittedName>
        <fullName evidence="8">RDD family protein</fullName>
    </submittedName>
</protein>
<dbReference type="InterPro" id="IPR051791">
    <property type="entry name" value="Pra-immunoreactive"/>
</dbReference>
<dbReference type="EMBL" id="CP039543">
    <property type="protein sequence ID" value="QJT09479.1"/>
    <property type="molecule type" value="Genomic_DNA"/>
</dbReference>
<keyword evidence="2" id="KW-1003">Cell membrane</keyword>
<evidence type="ECO:0000256" key="4">
    <source>
        <dbReference type="ARBA" id="ARBA00022989"/>
    </source>
</evidence>
<feature type="domain" description="RDD" evidence="7">
    <location>
        <begin position="31"/>
        <end position="153"/>
    </location>
</feature>
<evidence type="ECO:0000256" key="3">
    <source>
        <dbReference type="ARBA" id="ARBA00022692"/>
    </source>
</evidence>
<feature type="transmembrane region" description="Helical" evidence="6">
    <location>
        <begin position="132"/>
        <end position="154"/>
    </location>
</feature>
<reference evidence="8 9" key="1">
    <citation type="submission" date="2019-04" db="EMBL/GenBank/DDBJ databases">
        <title>Isolation and culture of sulfate reducing bacteria from the cold seep of the South China Sea.</title>
        <authorList>
            <person name="Sun C."/>
            <person name="Liu R."/>
        </authorList>
    </citation>
    <scope>NUCLEOTIDE SEQUENCE [LARGE SCALE GENOMIC DNA]</scope>
    <source>
        <strain evidence="8 9">CS1</strain>
    </source>
</reference>
<dbReference type="Pfam" id="PF06271">
    <property type="entry name" value="RDD"/>
    <property type="match status" value="1"/>
</dbReference>
<feature type="transmembrane region" description="Helical" evidence="6">
    <location>
        <begin position="43"/>
        <end position="65"/>
    </location>
</feature>
<organism evidence="8 9">
    <name type="scientific">Oceanidesulfovibrio marinus</name>
    <dbReference type="NCBI Taxonomy" id="370038"/>
    <lineage>
        <taxon>Bacteria</taxon>
        <taxon>Pseudomonadati</taxon>
        <taxon>Thermodesulfobacteriota</taxon>
        <taxon>Desulfovibrionia</taxon>
        <taxon>Desulfovibrionales</taxon>
        <taxon>Desulfovibrionaceae</taxon>
        <taxon>Oceanidesulfovibrio</taxon>
    </lineage>
</organism>
<evidence type="ECO:0000313" key="8">
    <source>
        <dbReference type="EMBL" id="QJT09479.1"/>
    </source>
</evidence>
<keyword evidence="5 6" id="KW-0472">Membrane</keyword>
<feature type="transmembrane region" description="Helical" evidence="6">
    <location>
        <begin position="72"/>
        <end position="91"/>
    </location>
</feature>
<evidence type="ECO:0000259" key="7">
    <source>
        <dbReference type="Pfam" id="PF06271"/>
    </source>
</evidence>
<evidence type="ECO:0000256" key="2">
    <source>
        <dbReference type="ARBA" id="ARBA00022475"/>
    </source>
</evidence>